<evidence type="ECO:0008006" key="10">
    <source>
        <dbReference type="Google" id="ProtNLM"/>
    </source>
</evidence>
<protein>
    <recommendedName>
        <fullName evidence="10">CAP-Gly domain-containing protein</fullName>
    </recommendedName>
</protein>
<dbReference type="STRING" id="1658172.A0A1B7NW48"/>
<reference evidence="8 9" key="1">
    <citation type="submission" date="2015-07" db="EMBL/GenBank/DDBJ databases">
        <title>Emmonsia species relationships and genome sequence.</title>
        <authorList>
            <person name="Cuomo C.A."/>
            <person name="Schwartz I.S."/>
            <person name="Kenyon C."/>
            <person name="de Hoog G.S."/>
            <person name="Govender N.P."/>
            <person name="Botha A."/>
            <person name="Moreno L."/>
            <person name="de Vries M."/>
            <person name="Munoz J.F."/>
            <person name="Stielow J.B."/>
        </authorList>
    </citation>
    <scope>NUCLEOTIDE SEQUENCE [LARGE SCALE GENOMIC DNA]</scope>
    <source>
        <strain evidence="8 9">CBS 136260</strain>
    </source>
</reference>
<name>A0A1B7NW48_9EURO</name>
<dbReference type="PROSITE" id="PS50245">
    <property type="entry name" value="CAP_GLY_2"/>
    <property type="match status" value="1"/>
</dbReference>
<comment type="similarity">
    <text evidence="4">Belongs to the TBCB family.</text>
</comment>
<dbReference type="SUPFAM" id="SSF54236">
    <property type="entry name" value="Ubiquitin-like"/>
    <property type="match status" value="1"/>
</dbReference>
<dbReference type="GO" id="GO:0005634">
    <property type="term" value="C:nucleus"/>
    <property type="evidence" value="ECO:0007669"/>
    <property type="project" value="TreeGrafter"/>
</dbReference>
<evidence type="ECO:0000313" key="9">
    <source>
        <dbReference type="Proteomes" id="UP000091918"/>
    </source>
</evidence>
<dbReference type="Pfam" id="PF01302">
    <property type="entry name" value="CAP_GLY"/>
    <property type="match status" value="1"/>
</dbReference>
<feature type="region of interest" description="Disordered" evidence="5">
    <location>
        <begin position="287"/>
        <end position="308"/>
    </location>
</feature>
<dbReference type="GO" id="GO:0005938">
    <property type="term" value="C:cell cortex"/>
    <property type="evidence" value="ECO:0007669"/>
    <property type="project" value="TreeGrafter"/>
</dbReference>
<dbReference type="SMART" id="SM01052">
    <property type="entry name" value="CAP_GLY"/>
    <property type="match status" value="1"/>
</dbReference>
<dbReference type="InterPro" id="IPR029071">
    <property type="entry name" value="Ubiquitin-like_domsf"/>
</dbReference>
<dbReference type="GO" id="GO:0051010">
    <property type="term" value="F:microtubule plus-end binding"/>
    <property type="evidence" value="ECO:0007669"/>
    <property type="project" value="TreeGrafter"/>
</dbReference>
<dbReference type="PROSITE" id="PS00845">
    <property type="entry name" value="CAP_GLY_1"/>
    <property type="match status" value="1"/>
</dbReference>
<sequence length="375" mass="41475">MAFQPTPMDIPAIITVAQGSGGPAGDSASFASERRITPTWTVSQLKTKLETMTGIPPSSQRLKLKSPGREDQWVDGEDRVVGDWGLSRGCEFEVRNHGIDAYLAVIHMPSSFSLFPPELVVHILAGLGPLLEVVHERLRARPEDNQTNSKKFGPTVNAWNSLSLPQELNLQDTYVHDTRPPSARPNFSDLSSVEKYALPTSTYETLPNSVLAWKKNQKLGRFDPSVLSPEEMLKQQVDKDKKEIKQRGIELSKRAIVHPSTPPHIRRGTIRFIGPVPTIPSPLVKSLSSSVSETAEGEDKDNTEIEDKTPAELMAPIWIGIELDEPTGKNDGSVGGRRYFTCLEKRGVFVKPEKVEVGDFPPLDLGLEDDDLEEI</sequence>
<proteinExistence type="inferred from homology"/>
<keyword evidence="2" id="KW-0963">Cytoplasm</keyword>
<dbReference type="PANTHER" id="PTHR18916:SF85">
    <property type="entry name" value="TUBULIN-FOLDING COFACTOR B"/>
    <property type="match status" value="1"/>
</dbReference>
<dbReference type="EMBL" id="LGUA01000576">
    <property type="protein sequence ID" value="OAX80971.1"/>
    <property type="molecule type" value="Genomic_DNA"/>
</dbReference>
<dbReference type="Proteomes" id="UP000091918">
    <property type="component" value="Unassembled WGS sequence"/>
</dbReference>
<dbReference type="SUPFAM" id="SSF74924">
    <property type="entry name" value="Cap-Gly domain"/>
    <property type="match status" value="2"/>
</dbReference>
<evidence type="ECO:0000259" key="6">
    <source>
        <dbReference type="PROSITE" id="PS50053"/>
    </source>
</evidence>
<dbReference type="Pfam" id="PF14560">
    <property type="entry name" value="Ubiquitin_2"/>
    <property type="match status" value="1"/>
</dbReference>
<dbReference type="InterPro" id="IPR036859">
    <property type="entry name" value="CAP-Gly_dom_sf"/>
</dbReference>
<evidence type="ECO:0000313" key="8">
    <source>
        <dbReference type="EMBL" id="OAX80971.1"/>
    </source>
</evidence>
<dbReference type="AlphaFoldDB" id="A0A1B7NW48"/>
<gene>
    <name evidence="8" type="ORF">ACJ72_04691</name>
</gene>
<dbReference type="Gene3D" id="2.30.30.190">
    <property type="entry name" value="CAP Gly-rich-like domain"/>
    <property type="match status" value="1"/>
</dbReference>
<feature type="domain" description="Ubiquitin-like" evidence="6">
    <location>
        <begin position="36"/>
        <end position="94"/>
    </location>
</feature>
<evidence type="ECO:0000259" key="7">
    <source>
        <dbReference type="PROSITE" id="PS50245"/>
    </source>
</evidence>
<dbReference type="InterPro" id="IPR000626">
    <property type="entry name" value="Ubiquitin-like_dom"/>
</dbReference>
<evidence type="ECO:0000256" key="5">
    <source>
        <dbReference type="SAM" id="MobiDB-lite"/>
    </source>
</evidence>
<evidence type="ECO:0000256" key="4">
    <source>
        <dbReference type="ARBA" id="ARBA00025779"/>
    </source>
</evidence>
<dbReference type="GO" id="GO:0031122">
    <property type="term" value="P:cytoplasmic microtubule organization"/>
    <property type="evidence" value="ECO:0007669"/>
    <property type="project" value="TreeGrafter"/>
</dbReference>
<evidence type="ECO:0000256" key="2">
    <source>
        <dbReference type="ARBA" id="ARBA00022490"/>
    </source>
</evidence>
<comment type="subcellular location">
    <subcellularLocation>
        <location evidence="1">Cytoplasm</location>
    </subcellularLocation>
</comment>
<evidence type="ECO:0000256" key="3">
    <source>
        <dbReference type="ARBA" id="ARBA00023186"/>
    </source>
</evidence>
<dbReference type="InterPro" id="IPR000938">
    <property type="entry name" value="CAP-Gly_domain"/>
</dbReference>
<dbReference type="Gene3D" id="3.10.20.90">
    <property type="entry name" value="Phosphatidylinositol 3-kinase Catalytic Subunit, Chain A, domain 1"/>
    <property type="match status" value="1"/>
</dbReference>
<keyword evidence="9" id="KW-1185">Reference proteome</keyword>
<dbReference type="PANTHER" id="PTHR18916">
    <property type="entry name" value="DYNACTIN 1-RELATED MICROTUBULE-BINDING"/>
    <property type="match status" value="1"/>
</dbReference>
<dbReference type="PROSITE" id="PS50053">
    <property type="entry name" value="UBIQUITIN_2"/>
    <property type="match status" value="1"/>
</dbReference>
<organism evidence="8 9">
    <name type="scientific">Emergomyces africanus</name>
    <dbReference type="NCBI Taxonomy" id="1955775"/>
    <lineage>
        <taxon>Eukaryota</taxon>
        <taxon>Fungi</taxon>
        <taxon>Dikarya</taxon>
        <taxon>Ascomycota</taxon>
        <taxon>Pezizomycotina</taxon>
        <taxon>Eurotiomycetes</taxon>
        <taxon>Eurotiomycetidae</taxon>
        <taxon>Onygenales</taxon>
        <taxon>Ajellomycetaceae</taxon>
        <taxon>Emergomyces</taxon>
    </lineage>
</organism>
<feature type="domain" description="CAP-Gly" evidence="7">
    <location>
        <begin position="309"/>
        <end position="351"/>
    </location>
</feature>
<dbReference type="OrthoDB" id="5295208at2759"/>
<accession>A0A1B7NW48</accession>
<dbReference type="GO" id="GO:0035371">
    <property type="term" value="C:microtubule plus-end"/>
    <property type="evidence" value="ECO:0007669"/>
    <property type="project" value="TreeGrafter"/>
</dbReference>
<comment type="caution">
    <text evidence="8">The sequence shown here is derived from an EMBL/GenBank/DDBJ whole genome shotgun (WGS) entry which is preliminary data.</text>
</comment>
<evidence type="ECO:0000256" key="1">
    <source>
        <dbReference type="ARBA" id="ARBA00004496"/>
    </source>
</evidence>
<keyword evidence="3" id="KW-0143">Chaperone</keyword>